<keyword evidence="1" id="KW-0472">Membrane</keyword>
<evidence type="ECO:0000313" key="3">
    <source>
        <dbReference type="WBParaSite" id="ALUE_0002276001-mRNA-1"/>
    </source>
</evidence>
<protein>
    <submittedName>
        <fullName evidence="3">Secreted protein</fullName>
    </submittedName>
</protein>
<dbReference type="Proteomes" id="UP000036681">
    <property type="component" value="Unplaced"/>
</dbReference>
<keyword evidence="1" id="KW-0812">Transmembrane</keyword>
<keyword evidence="1" id="KW-1133">Transmembrane helix</keyword>
<evidence type="ECO:0000313" key="2">
    <source>
        <dbReference type="Proteomes" id="UP000036681"/>
    </source>
</evidence>
<accession>A0A0M3IVI2</accession>
<keyword evidence="2" id="KW-1185">Reference proteome</keyword>
<proteinExistence type="predicted"/>
<sequence length="82" mass="9663">MWTCPCPFCPFRLLLSFSLFLGVSWVCFVGKGLSYEKFRYVRFIERLGMRGPRAKVGRMKVDRLPVSFFPGFLLPYFVHNVF</sequence>
<dbReference type="AlphaFoldDB" id="A0A0M3IVI2"/>
<feature type="transmembrane region" description="Helical" evidence="1">
    <location>
        <begin position="12"/>
        <end position="33"/>
    </location>
</feature>
<dbReference type="WBParaSite" id="ALUE_0002276001-mRNA-1">
    <property type="protein sequence ID" value="ALUE_0002276001-mRNA-1"/>
    <property type="gene ID" value="ALUE_0002276001"/>
</dbReference>
<evidence type="ECO:0000256" key="1">
    <source>
        <dbReference type="SAM" id="Phobius"/>
    </source>
</evidence>
<name>A0A0M3IVI2_ASCLU</name>
<organism evidence="2 3">
    <name type="scientific">Ascaris lumbricoides</name>
    <name type="common">Giant roundworm</name>
    <dbReference type="NCBI Taxonomy" id="6252"/>
    <lineage>
        <taxon>Eukaryota</taxon>
        <taxon>Metazoa</taxon>
        <taxon>Ecdysozoa</taxon>
        <taxon>Nematoda</taxon>
        <taxon>Chromadorea</taxon>
        <taxon>Rhabditida</taxon>
        <taxon>Spirurina</taxon>
        <taxon>Ascaridomorpha</taxon>
        <taxon>Ascaridoidea</taxon>
        <taxon>Ascarididae</taxon>
        <taxon>Ascaris</taxon>
    </lineage>
</organism>
<reference evidence="3" key="1">
    <citation type="submission" date="2017-02" db="UniProtKB">
        <authorList>
            <consortium name="WormBaseParasite"/>
        </authorList>
    </citation>
    <scope>IDENTIFICATION</scope>
</reference>